<dbReference type="GO" id="GO:0006508">
    <property type="term" value="P:proteolysis"/>
    <property type="evidence" value="ECO:0007669"/>
    <property type="project" value="UniProtKB-KW"/>
</dbReference>
<reference evidence="4" key="1">
    <citation type="submission" date="2022-03" db="EMBL/GenBank/DDBJ databases">
        <title>Draft Genome Sequence of Firmicute Strain S0AB, a Heterotrophic Iron/Sulfur-Oxidizing Extreme Acidophile.</title>
        <authorList>
            <person name="Vergara E."/>
            <person name="Pakostova E."/>
            <person name="Johnson D.B."/>
            <person name="Holmes D.S."/>
        </authorList>
    </citation>
    <scope>NUCLEOTIDE SEQUENCE</scope>
    <source>
        <strain evidence="4">S0AB</strain>
    </source>
</reference>
<comment type="caution">
    <text evidence="4">The sequence shown here is derived from an EMBL/GenBank/DDBJ whole genome shotgun (WGS) entry which is preliminary data.</text>
</comment>
<keyword evidence="5" id="KW-1185">Reference proteome</keyword>
<dbReference type="EMBL" id="JALBUF010000012">
    <property type="protein sequence ID" value="MCI0184322.1"/>
    <property type="molecule type" value="Genomic_DNA"/>
</dbReference>
<dbReference type="AlphaFoldDB" id="A0A9X1VAW6"/>
<accession>A0A9X1VAW6</accession>
<sequence length="252" mass="27381">MQKSPIVKKQTAKRKQNVIQPNRRGKTLDFVTIVERYKSAIVGVEVTQENTRPRNAMLPFGFPWEAMPNQEPQALNIGTGFVFDPRGYILTNEHVIHGASKVMVQMLGKEKPIAAKVVGTNYEHDLAVLKVTLPKNGSLLKLGHSKDVKVGEWVLAVGNPLGLDHSVTVGIVSAKERPMQIGDRTYPHLLQTDAAINRGNSGGPLINLRGEVIGINTAVSQSSQGIGFAIAIDVVRDALKAMMGSAYQEGEL</sequence>
<dbReference type="InterPro" id="IPR051201">
    <property type="entry name" value="Chloro_Bact_Ser_Proteases"/>
</dbReference>
<dbReference type="Gene3D" id="2.40.10.120">
    <property type="match status" value="1"/>
</dbReference>
<dbReference type="Proteomes" id="UP001139263">
    <property type="component" value="Unassembled WGS sequence"/>
</dbReference>
<proteinExistence type="predicted"/>
<evidence type="ECO:0008006" key="6">
    <source>
        <dbReference type="Google" id="ProtNLM"/>
    </source>
</evidence>
<keyword evidence="2" id="KW-0378">Hydrolase</keyword>
<dbReference type="Pfam" id="PF13365">
    <property type="entry name" value="Trypsin_2"/>
    <property type="match status" value="1"/>
</dbReference>
<dbReference type="PANTHER" id="PTHR43343:SF3">
    <property type="entry name" value="PROTEASE DO-LIKE 8, CHLOROPLASTIC"/>
    <property type="match status" value="1"/>
</dbReference>
<keyword evidence="3" id="KW-0720">Serine protease</keyword>
<dbReference type="RefSeq" id="WP_241715897.1">
    <property type="nucleotide sequence ID" value="NZ_JALBUF010000012.1"/>
</dbReference>
<dbReference type="GO" id="GO:0004252">
    <property type="term" value="F:serine-type endopeptidase activity"/>
    <property type="evidence" value="ECO:0007669"/>
    <property type="project" value="InterPro"/>
</dbReference>
<dbReference type="PANTHER" id="PTHR43343">
    <property type="entry name" value="PEPTIDASE S12"/>
    <property type="match status" value="1"/>
</dbReference>
<dbReference type="InterPro" id="IPR009003">
    <property type="entry name" value="Peptidase_S1_PA"/>
</dbReference>
<organism evidence="4 5">
    <name type="scientific">Sulfoacidibacillus ferrooxidans</name>
    <dbReference type="NCBI Taxonomy" id="2005001"/>
    <lineage>
        <taxon>Bacteria</taxon>
        <taxon>Bacillati</taxon>
        <taxon>Bacillota</taxon>
        <taxon>Bacilli</taxon>
        <taxon>Bacillales</taxon>
        <taxon>Alicyclobacillaceae</taxon>
        <taxon>Sulfoacidibacillus</taxon>
    </lineage>
</organism>
<dbReference type="PRINTS" id="PR00834">
    <property type="entry name" value="PROTEASES2C"/>
</dbReference>
<dbReference type="SUPFAM" id="SSF50494">
    <property type="entry name" value="Trypsin-like serine proteases"/>
    <property type="match status" value="1"/>
</dbReference>
<protein>
    <recommendedName>
        <fullName evidence="6">Peptidase A2</fullName>
    </recommendedName>
</protein>
<evidence type="ECO:0000256" key="1">
    <source>
        <dbReference type="ARBA" id="ARBA00022670"/>
    </source>
</evidence>
<evidence type="ECO:0000313" key="4">
    <source>
        <dbReference type="EMBL" id="MCI0184322.1"/>
    </source>
</evidence>
<evidence type="ECO:0000256" key="3">
    <source>
        <dbReference type="ARBA" id="ARBA00022825"/>
    </source>
</evidence>
<keyword evidence="1" id="KW-0645">Protease</keyword>
<name>A0A9X1VAW6_9BACL</name>
<gene>
    <name evidence="4" type="ORF">MM817_02617</name>
</gene>
<dbReference type="InterPro" id="IPR001940">
    <property type="entry name" value="Peptidase_S1C"/>
</dbReference>
<evidence type="ECO:0000313" key="5">
    <source>
        <dbReference type="Proteomes" id="UP001139263"/>
    </source>
</evidence>
<evidence type="ECO:0000256" key="2">
    <source>
        <dbReference type="ARBA" id="ARBA00022801"/>
    </source>
</evidence>